<dbReference type="GO" id="GO:0005507">
    <property type="term" value="F:copper ion binding"/>
    <property type="evidence" value="ECO:0007669"/>
    <property type="project" value="InterPro"/>
</dbReference>
<organism evidence="5">
    <name type="scientific">marine sediment metagenome</name>
    <dbReference type="NCBI Taxonomy" id="412755"/>
    <lineage>
        <taxon>unclassified sequences</taxon>
        <taxon>metagenomes</taxon>
        <taxon>ecological metagenomes</taxon>
    </lineage>
</organism>
<proteinExistence type="predicted"/>
<keyword evidence="1" id="KW-0479">Metal-binding</keyword>
<sequence>MRFLRIASIILIIVTSITIIGCQTSTTAPGNKDKTQVEEPKTTTSEESADESESKSKDDSEVNADIKIVNFSFDPAKHKIKKGDRVIWQNGDSATHTVTSDEQDVFDSGNLAQGKTFTQKFDDRKTIKYHCEIHPNMKAEITVE</sequence>
<comment type="caution">
    <text evidence="5">The sequence shown here is derived from an EMBL/GenBank/DDBJ whole genome shotgun (WGS) entry which is preliminary data.</text>
</comment>
<dbReference type="InterPro" id="IPR052721">
    <property type="entry name" value="ET_Amicyanin"/>
</dbReference>
<name>A0A0F9SFG5_9ZZZZ</name>
<gene>
    <name evidence="5" type="ORF">LCGC14_0525910</name>
</gene>
<protein>
    <recommendedName>
        <fullName evidence="4">Blue (type 1) copper domain-containing protein</fullName>
    </recommendedName>
</protein>
<dbReference type="AlphaFoldDB" id="A0A0F9SFG5"/>
<feature type="domain" description="Blue (type 1) copper" evidence="4">
    <location>
        <begin position="61"/>
        <end position="144"/>
    </location>
</feature>
<dbReference type="PANTHER" id="PTHR36507">
    <property type="entry name" value="BLL1555 PROTEIN"/>
    <property type="match status" value="1"/>
</dbReference>
<dbReference type="InterPro" id="IPR008972">
    <property type="entry name" value="Cupredoxin"/>
</dbReference>
<dbReference type="Pfam" id="PF00127">
    <property type="entry name" value="Copper-bind"/>
    <property type="match status" value="1"/>
</dbReference>
<dbReference type="GO" id="GO:0009055">
    <property type="term" value="F:electron transfer activity"/>
    <property type="evidence" value="ECO:0007669"/>
    <property type="project" value="InterPro"/>
</dbReference>
<dbReference type="InterPro" id="IPR000923">
    <property type="entry name" value="BlueCu_1"/>
</dbReference>
<evidence type="ECO:0000256" key="2">
    <source>
        <dbReference type="ARBA" id="ARBA00023008"/>
    </source>
</evidence>
<keyword evidence="2" id="KW-0186">Copper</keyword>
<evidence type="ECO:0000313" key="5">
    <source>
        <dbReference type="EMBL" id="KKN61032.1"/>
    </source>
</evidence>
<feature type="compositionally biased region" description="Basic and acidic residues" evidence="3">
    <location>
        <begin position="31"/>
        <end position="41"/>
    </location>
</feature>
<dbReference type="EMBL" id="LAZR01000674">
    <property type="protein sequence ID" value="KKN61032.1"/>
    <property type="molecule type" value="Genomic_DNA"/>
</dbReference>
<evidence type="ECO:0000256" key="3">
    <source>
        <dbReference type="SAM" id="MobiDB-lite"/>
    </source>
</evidence>
<evidence type="ECO:0000256" key="1">
    <source>
        <dbReference type="ARBA" id="ARBA00022723"/>
    </source>
</evidence>
<dbReference type="PANTHER" id="PTHR36507:SF1">
    <property type="entry name" value="BLL1555 PROTEIN"/>
    <property type="match status" value="1"/>
</dbReference>
<dbReference type="Gene3D" id="2.60.40.420">
    <property type="entry name" value="Cupredoxins - blue copper proteins"/>
    <property type="match status" value="1"/>
</dbReference>
<reference evidence="5" key="1">
    <citation type="journal article" date="2015" name="Nature">
        <title>Complex archaea that bridge the gap between prokaryotes and eukaryotes.</title>
        <authorList>
            <person name="Spang A."/>
            <person name="Saw J.H."/>
            <person name="Jorgensen S.L."/>
            <person name="Zaremba-Niedzwiedzka K."/>
            <person name="Martijn J."/>
            <person name="Lind A.E."/>
            <person name="van Eijk R."/>
            <person name="Schleper C."/>
            <person name="Guy L."/>
            <person name="Ettema T.J."/>
        </authorList>
    </citation>
    <scope>NUCLEOTIDE SEQUENCE</scope>
</reference>
<feature type="region of interest" description="Disordered" evidence="3">
    <location>
        <begin position="24"/>
        <end position="61"/>
    </location>
</feature>
<accession>A0A0F9SFG5</accession>
<evidence type="ECO:0000259" key="4">
    <source>
        <dbReference type="Pfam" id="PF00127"/>
    </source>
</evidence>
<dbReference type="PROSITE" id="PS51257">
    <property type="entry name" value="PROKAR_LIPOPROTEIN"/>
    <property type="match status" value="1"/>
</dbReference>
<dbReference type="SUPFAM" id="SSF49503">
    <property type="entry name" value="Cupredoxins"/>
    <property type="match status" value="1"/>
</dbReference>